<organism evidence="1">
    <name type="scientific">marine metagenome</name>
    <dbReference type="NCBI Taxonomy" id="408172"/>
    <lineage>
        <taxon>unclassified sequences</taxon>
        <taxon>metagenomes</taxon>
        <taxon>ecological metagenomes</taxon>
    </lineage>
</organism>
<gene>
    <name evidence="1" type="ORF">METZ01_LOCUS277255</name>
</gene>
<reference evidence="1" key="1">
    <citation type="submission" date="2018-05" db="EMBL/GenBank/DDBJ databases">
        <authorList>
            <person name="Lanie J.A."/>
            <person name="Ng W.-L."/>
            <person name="Kazmierczak K.M."/>
            <person name="Andrzejewski T.M."/>
            <person name="Davidsen T.M."/>
            <person name="Wayne K.J."/>
            <person name="Tettelin H."/>
            <person name="Glass J.I."/>
            <person name="Rusch D."/>
            <person name="Podicherti R."/>
            <person name="Tsui H.-C.T."/>
            <person name="Winkler M.E."/>
        </authorList>
    </citation>
    <scope>NUCLEOTIDE SEQUENCE</scope>
</reference>
<protein>
    <submittedName>
        <fullName evidence="1">Uncharacterized protein</fullName>
    </submittedName>
</protein>
<name>A0A382KP01_9ZZZZ</name>
<proteinExistence type="predicted"/>
<dbReference type="AlphaFoldDB" id="A0A382KP01"/>
<evidence type="ECO:0000313" key="1">
    <source>
        <dbReference type="EMBL" id="SVC24401.1"/>
    </source>
</evidence>
<accession>A0A382KP01</accession>
<dbReference type="EMBL" id="UINC01080968">
    <property type="protein sequence ID" value="SVC24401.1"/>
    <property type="molecule type" value="Genomic_DNA"/>
</dbReference>
<sequence length="70" mass="8106">MSKVTVMNETNKDAIRVLYESGFSLKDISEQKYLIIADHEGFNNSCFLAKDVNELETFIEELKKDEEKSE</sequence>